<proteinExistence type="predicted"/>
<evidence type="ECO:0000313" key="1">
    <source>
        <dbReference type="EnsemblMetazoa" id="XP_021205954.1"/>
    </source>
</evidence>
<reference evidence="2" key="1">
    <citation type="journal article" date="2008" name="Insect Biochem. Mol. Biol.">
        <title>The genome of a lepidopteran model insect, the silkworm Bombyx mori.</title>
        <authorList>
            <consortium name="International Silkworm Genome Consortium"/>
        </authorList>
    </citation>
    <scope>NUCLEOTIDE SEQUENCE [LARGE SCALE GENOMIC DNA]</scope>
    <source>
        <strain evidence="2">p50T</strain>
    </source>
</reference>
<reference evidence="1" key="2">
    <citation type="submission" date="2022-06" db="UniProtKB">
        <authorList>
            <consortium name="EnsemblMetazoa"/>
        </authorList>
    </citation>
    <scope>IDENTIFICATION</scope>
    <source>
        <strain evidence="1">p50T (Dazao)</strain>
    </source>
</reference>
<dbReference type="EnsemblMetazoa" id="XM_021350279.2">
    <property type="protein sequence ID" value="XP_021205954.1"/>
    <property type="gene ID" value="LOC110385800"/>
</dbReference>
<protein>
    <submittedName>
        <fullName evidence="1">Uncharacterized protein</fullName>
    </submittedName>
</protein>
<dbReference type="AlphaFoldDB" id="A0A8R2HPX7"/>
<evidence type="ECO:0000313" key="2">
    <source>
        <dbReference type="Proteomes" id="UP000005204"/>
    </source>
</evidence>
<dbReference type="Proteomes" id="UP000005204">
    <property type="component" value="Unassembled WGS sequence"/>
</dbReference>
<name>A0A8R2HPX7_BOMMO</name>
<sequence>MELSTAEQTFGVVSLTVLLNGAFVGVHRNEGKRKPAYSKAFTFDSCGILSRENSIATKCALRVLLLTPTDKVRLLLTYNFAWKRKFRLRFSKQTSQSEILSSKILLLRTTSRFHVTANRKQALIFRFNKSVVIM</sequence>
<accession>A0A8R2HPX7</accession>
<keyword evidence="2" id="KW-1185">Reference proteome</keyword>
<organism evidence="1 2">
    <name type="scientific">Bombyx mori</name>
    <name type="common">Silk moth</name>
    <dbReference type="NCBI Taxonomy" id="7091"/>
    <lineage>
        <taxon>Eukaryota</taxon>
        <taxon>Metazoa</taxon>
        <taxon>Ecdysozoa</taxon>
        <taxon>Arthropoda</taxon>
        <taxon>Hexapoda</taxon>
        <taxon>Insecta</taxon>
        <taxon>Pterygota</taxon>
        <taxon>Neoptera</taxon>
        <taxon>Endopterygota</taxon>
        <taxon>Lepidoptera</taxon>
        <taxon>Glossata</taxon>
        <taxon>Ditrysia</taxon>
        <taxon>Bombycoidea</taxon>
        <taxon>Bombycidae</taxon>
        <taxon>Bombycinae</taxon>
        <taxon>Bombyx</taxon>
    </lineage>
</organism>